<gene>
    <name evidence="1" type="ORF">CRV2_00014030</name>
</gene>
<accession>A0ACA9U595</accession>
<organism evidence="1 2">
    <name type="scientific">Clonostachys rosea f. rosea IK726</name>
    <dbReference type="NCBI Taxonomy" id="1349383"/>
    <lineage>
        <taxon>Eukaryota</taxon>
        <taxon>Fungi</taxon>
        <taxon>Dikarya</taxon>
        <taxon>Ascomycota</taxon>
        <taxon>Pezizomycotina</taxon>
        <taxon>Sordariomycetes</taxon>
        <taxon>Hypocreomycetidae</taxon>
        <taxon>Hypocreales</taxon>
        <taxon>Bionectriaceae</taxon>
        <taxon>Clonostachys</taxon>
    </lineage>
</organism>
<reference evidence="1" key="2">
    <citation type="submission" date="2021-10" db="EMBL/GenBank/DDBJ databases">
        <authorList>
            <person name="Piombo E."/>
        </authorList>
    </citation>
    <scope>NUCLEOTIDE SEQUENCE</scope>
</reference>
<evidence type="ECO:0000313" key="2">
    <source>
        <dbReference type="Proteomes" id="UP000836387"/>
    </source>
</evidence>
<proteinExistence type="predicted"/>
<name>A0ACA9U595_BIOOC</name>
<reference evidence="1" key="1">
    <citation type="submission" date="2020-04" db="EMBL/GenBank/DDBJ databases">
        <authorList>
            <person name="Broberg M."/>
        </authorList>
    </citation>
    <scope>NUCLEOTIDE SEQUENCE</scope>
</reference>
<dbReference type="Proteomes" id="UP000836387">
    <property type="component" value="Unassembled WGS sequence"/>
</dbReference>
<protein>
    <submittedName>
        <fullName evidence="1">Uncharacterized protein</fullName>
    </submittedName>
</protein>
<dbReference type="EMBL" id="CADEHS020000024">
    <property type="protein sequence ID" value="CAG9948491.1"/>
    <property type="molecule type" value="Genomic_DNA"/>
</dbReference>
<keyword evidence="2" id="KW-1185">Reference proteome</keyword>
<comment type="caution">
    <text evidence="1">The sequence shown here is derived from an EMBL/GenBank/DDBJ whole genome shotgun (WGS) entry which is preliminary data.</text>
</comment>
<sequence length="305" mass="34656">MIDSKTLLQVLDEREFFIVASFPDKEVIKYWGDGPLPPSFRYEEVYGSGKEHEWDIDSAYQKWESLPSGEQFRRTITFDDINARTAVQTQFVIQDNLWVARAAAEIFTTPFPAYFVPTVVDETARCSEYFAIICRLAEFKAKFDAALDVLCDGEFLHLAFHEHGAKITMPELSNHKWKSGAIYTWIAKIIAYLSGIVALAQYPTSDNDLVLRIKVGKAKKGVKQDPKTFPNISAANKVFAEDPSKWDYISLLFNSGLNEDKRKGDAEAYTIAQLMDLYRCLYIGTGFHEFIKGANNTLIKAWLSL</sequence>
<evidence type="ECO:0000313" key="1">
    <source>
        <dbReference type="EMBL" id="CAG9948491.1"/>
    </source>
</evidence>